<reference evidence="4" key="3">
    <citation type="submission" date="2020-10" db="UniProtKB">
        <authorList>
            <consortium name="WormBaseParasite"/>
        </authorList>
    </citation>
    <scope>IDENTIFICATION</scope>
</reference>
<accession>A0A068WP36</accession>
<protein>
    <submittedName>
        <fullName evidence="4">Kinetochore protein Spc24</fullName>
    </submittedName>
</protein>
<proteinExistence type="predicted"/>
<evidence type="ECO:0000313" key="4">
    <source>
        <dbReference type="WBParaSite" id="EgrG_000080000"/>
    </source>
</evidence>
<dbReference type="Proteomes" id="UP000492820">
    <property type="component" value="Unassembled WGS sequence"/>
</dbReference>
<dbReference type="WBParaSite" id="EgrG_000080000">
    <property type="protein sequence ID" value="EgrG_000080000"/>
    <property type="gene ID" value="EgrG_000080000"/>
</dbReference>
<reference evidence="2 3" key="1">
    <citation type="journal article" date="2013" name="Nature">
        <title>The genomes of four tapeworm species reveal adaptations to parasitism.</title>
        <authorList>
            <person name="Tsai I.J."/>
            <person name="Zarowiecki M."/>
            <person name="Holroyd N."/>
            <person name="Garciarrubio A."/>
            <person name="Sanchez-Flores A."/>
            <person name="Brooks K.L."/>
            <person name="Tracey A."/>
            <person name="Bobes R.J."/>
            <person name="Fragoso G."/>
            <person name="Sciutto E."/>
            <person name="Aslett M."/>
            <person name="Beasley H."/>
            <person name="Bennett H.M."/>
            <person name="Cai J."/>
            <person name="Camicia F."/>
            <person name="Clark R."/>
            <person name="Cucher M."/>
            <person name="De Silva N."/>
            <person name="Day T.A."/>
            <person name="Deplazes P."/>
            <person name="Estrada K."/>
            <person name="Fernandez C."/>
            <person name="Holland P.W."/>
            <person name="Hou J."/>
            <person name="Hu S."/>
            <person name="Huckvale T."/>
            <person name="Hung S.S."/>
            <person name="Kamenetzky L."/>
            <person name="Keane J.A."/>
            <person name="Kiss F."/>
            <person name="Koziol U."/>
            <person name="Lambert O."/>
            <person name="Liu K."/>
            <person name="Luo X."/>
            <person name="Luo Y."/>
            <person name="Macchiaroli N."/>
            <person name="Nichol S."/>
            <person name="Paps J."/>
            <person name="Parkinson J."/>
            <person name="Pouchkina-Stantcheva N."/>
            <person name="Riddiford N."/>
            <person name="Rosenzvit M."/>
            <person name="Salinas G."/>
            <person name="Wasmuth J.D."/>
            <person name="Zamanian M."/>
            <person name="Zheng Y."/>
            <person name="Cai X."/>
            <person name="Soberon X."/>
            <person name="Olson P.D."/>
            <person name="Laclette J.P."/>
            <person name="Brehm K."/>
            <person name="Berriman M."/>
            <person name="Garciarrubio A."/>
            <person name="Bobes R.J."/>
            <person name="Fragoso G."/>
            <person name="Sanchez-Flores A."/>
            <person name="Estrada K."/>
            <person name="Cevallos M.A."/>
            <person name="Morett E."/>
            <person name="Gonzalez V."/>
            <person name="Portillo T."/>
            <person name="Ochoa-Leyva A."/>
            <person name="Jose M.V."/>
            <person name="Sciutto E."/>
            <person name="Landa A."/>
            <person name="Jimenez L."/>
            <person name="Valdes V."/>
            <person name="Carrero J.C."/>
            <person name="Larralde C."/>
            <person name="Morales-Montor J."/>
            <person name="Limon-Lason J."/>
            <person name="Soberon X."/>
            <person name="Laclette J.P."/>
        </authorList>
    </citation>
    <scope>NUCLEOTIDE SEQUENCE [LARGE SCALE GENOMIC DNA]</scope>
</reference>
<sequence>MPTLTTSRIDKLNDILVSAASSDAISMLIQSIDENDPPTTHLPDTAKIFESLSQKQKQVDEYTRRIDDLRERIRTMRQRVLEKLKDAGYNDGDLKNRLDFKVNHLTSIMVKKREFLEEAIHLRDIEKEKLDVSQREANTTTNVQQSPSPEADVNTLIEKWMNSRLGDLSLLDNTHVVLDTSASSILKDNPTTSPASGGRIRCLLKQPHNCEAAFGVDNLHPLGGSMEAMKIAQAATQAMTPSVAVNYAIWKQLSETIK</sequence>
<name>A0A068WP36_ECHGR</name>
<organism evidence="2">
    <name type="scientific">Echinococcus granulosus</name>
    <name type="common">Hydatid tapeworm</name>
    <dbReference type="NCBI Taxonomy" id="6210"/>
    <lineage>
        <taxon>Eukaryota</taxon>
        <taxon>Metazoa</taxon>
        <taxon>Spiralia</taxon>
        <taxon>Lophotrochozoa</taxon>
        <taxon>Platyhelminthes</taxon>
        <taxon>Cestoda</taxon>
        <taxon>Eucestoda</taxon>
        <taxon>Cyclophyllidea</taxon>
        <taxon>Taeniidae</taxon>
        <taxon>Echinococcus</taxon>
        <taxon>Echinococcus granulosus group</taxon>
    </lineage>
</organism>
<evidence type="ECO:0000313" key="2">
    <source>
        <dbReference type="EMBL" id="CDS21864.1"/>
    </source>
</evidence>
<reference evidence="2" key="2">
    <citation type="submission" date="2014-06" db="EMBL/GenBank/DDBJ databases">
        <authorList>
            <person name="Aslett M."/>
        </authorList>
    </citation>
    <scope>NUCLEOTIDE SEQUENCE</scope>
</reference>
<dbReference type="EMBL" id="LK028585">
    <property type="protein sequence ID" value="CDS21864.1"/>
    <property type="molecule type" value="Genomic_DNA"/>
</dbReference>
<dbReference type="OrthoDB" id="6240502at2759"/>
<feature type="coiled-coil region" evidence="1">
    <location>
        <begin position="52"/>
        <end position="86"/>
    </location>
</feature>
<evidence type="ECO:0000256" key="1">
    <source>
        <dbReference type="SAM" id="Coils"/>
    </source>
</evidence>
<gene>
    <name evidence="2" type="ORF">EgrG_000080000</name>
</gene>
<keyword evidence="1" id="KW-0175">Coiled coil</keyword>
<evidence type="ECO:0000313" key="3">
    <source>
        <dbReference type="Proteomes" id="UP000492820"/>
    </source>
</evidence>
<dbReference type="AlphaFoldDB" id="A0A068WP36"/>